<reference evidence="4 5" key="1">
    <citation type="submission" date="2012-08" db="EMBL/GenBank/DDBJ databases">
        <title>Oryza genome evolution.</title>
        <authorList>
            <person name="Wing R.A."/>
        </authorList>
    </citation>
    <scope>NUCLEOTIDE SEQUENCE</scope>
</reference>
<dbReference type="EnsemblPlants" id="LPERR08G19700.1">
    <property type="protein sequence ID" value="LPERR08G19700.1"/>
    <property type="gene ID" value="LPERR08G19700"/>
</dbReference>
<evidence type="ECO:0000313" key="5">
    <source>
        <dbReference type="Proteomes" id="UP000032180"/>
    </source>
</evidence>
<dbReference type="Pfam" id="PF04783">
    <property type="entry name" value="DUF630"/>
    <property type="match status" value="1"/>
</dbReference>
<feature type="compositionally biased region" description="Low complexity" evidence="1">
    <location>
        <begin position="260"/>
        <end position="275"/>
    </location>
</feature>
<feature type="compositionally biased region" description="Basic and acidic residues" evidence="1">
    <location>
        <begin position="78"/>
        <end position="88"/>
    </location>
</feature>
<reference evidence="4" key="3">
    <citation type="submission" date="2015-04" db="UniProtKB">
        <authorList>
            <consortium name="EnsemblPlants"/>
        </authorList>
    </citation>
    <scope>IDENTIFICATION</scope>
</reference>
<evidence type="ECO:0008006" key="6">
    <source>
        <dbReference type="Google" id="ProtNLM"/>
    </source>
</evidence>
<dbReference type="PANTHER" id="PTHR21450">
    <property type="entry name" value="PROTEIN ALTERED PHOSPHATE STARVATION RESPONSE 1"/>
    <property type="match status" value="1"/>
</dbReference>
<feature type="compositionally biased region" description="Basic and acidic residues" evidence="1">
    <location>
        <begin position="216"/>
        <end position="230"/>
    </location>
</feature>
<dbReference type="Pfam" id="PF04782">
    <property type="entry name" value="DUF632"/>
    <property type="match status" value="1"/>
</dbReference>
<evidence type="ECO:0000259" key="2">
    <source>
        <dbReference type="Pfam" id="PF04782"/>
    </source>
</evidence>
<name>A0A0D9XAM1_9ORYZ</name>
<reference evidence="5" key="2">
    <citation type="submission" date="2013-12" db="EMBL/GenBank/DDBJ databases">
        <authorList>
            <person name="Yu Y."/>
            <person name="Lee S."/>
            <person name="de Baynast K."/>
            <person name="Wissotski M."/>
            <person name="Liu L."/>
            <person name="Talag J."/>
            <person name="Goicoechea J."/>
            <person name="Angelova A."/>
            <person name="Jetty R."/>
            <person name="Kudrna D."/>
            <person name="Golser W."/>
            <person name="Rivera L."/>
            <person name="Zhang J."/>
            <person name="Wing R."/>
        </authorList>
    </citation>
    <scope>NUCLEOTIDE SEQUENCE</scope>
</reference>
<feature type="compositionally biased region" description="Low complexity" evidence="1">
    <location>
        <begin position="89"/>
        <end position="99"/>
    </location>
</feature>
<evidence type="ECO:0000259" key="3">
    <source>
        <dbReference type="Pfam" id="PF04783"/>
    </source>
</evidence>
<dbReference type="Proteomes" id="UP000032180">
    <property type="component" value="Chromosome 8"/>
</dbReference>
<protein>
    <recommendedName>
        <fullName evidence="6">DUF632 domain-containing protein</fullName>
    </recommendedName>
</protein>
<evidence type="ECO:0000313" key="4">
    <source>
        <dbReference type="EnsemblPlants" id="LPERR08G19700.1"/>
    </source>
</evidence>
<accession>A0A0D9XAM1</accession>
<sequence>MGCGQSRPAEGGDAAAMCRERTALLADAIRHRYALADAHRSYAASLHAVAAALPDFLHASLLSHPAASAAVRLPDHHKKVDDDDDHIHFPSSSSSSSSSSDDEGCDGGGGGHIRFPSDDDAAASPAPPPYGYGQSLFGISYARSQPPPPSVSSYEHHRPQSANATLHYAGAGAPPSPPRVSVWDFFNPFDSFESYYHEQHASSPPPTYTPSSRSPSNDEGHEDDIPKLENDAIANGSSAKEETTTSCNSNVEAHRKSRSSEASTSSTSTSSSMVSDVNVVQKSVMEEQLRRSDVAAVISRKAYDDDSDVVQEIRSQFEDAAKSAVDVSRVLEVGKMPYYQRSSGLKVSSMLICGLPSAGDEFLKFEEEKSMEYGNLSSTLQKLYMWEKKLLEEVKAEEKMRVLYDQKRQELKVLYGRGAEARKLEATEIHIRKLSTKISIVIQVVNTISKNINKLRDEELWLIQGLMQMWHAMSKCHQIQCHALSQAKNLDSKLAGARFSEAHMDLIKRLELQLLELITSFAAWVNAQKNFVGTLNEWLKKGIDYVPEVTDDGIPPFSPGRLGAPPIFTICNNWAISMGRIPEKEVVDTMQTFASSVLNIWEKHRLEWRQGMMANRDMDRDLRVMERDELSMRKALDAQCKKLVLVSNQSGVSLSAQVVQSNGPTSEVGLQSCMNKVFEAMENFTAACSNAYNDLHLRSEEEKTRFFSHENGRVP</sequence>
<dbReference type="HOGENOM" id="CLU_010985_3_1_1"/>
<proteinExistence type="predicted"/>
<keyword evidence="5" id="KW-1185">Reference proteome</keyword>
<feature type="domain" description="DUF630" evidence="3">
    <location>
        <begin position="1"/>
        <end position="58"/>
    </location>
</feature>
<feature type="domain" description="DUF632" evidence="2">
    <location>
        <begin position="308"/>
        <end position="597"/>
    </location>
</feature>
<dbReference type="STRING" id="77586.A0A0D9XAM1"/>
<organism evidence="4 5">
    <name type="scientific">Leersia perrieri</name>
    <dbReference type="NCBI Taxonomy" id="77586"/>
    <lineage>
        <taxon>Eukaryota</taxon>
        <taxon>Viridiplantae</taxon>
        <taxon>Streptophyta</taxon>
        <taxon>Embryophyta</taxon>
        <taxon>Tracheophyta</taxon>
        <taxon>Spermatophyta</taxon>
        <taxon>Magnoliopsida</taxon>
        <taxon>Liliopsida</taxon>
        <taxon>Poales</taxon>
        <taxon>Poaceae</taxon>
        <taxon>BOP clade</taxon>
        <taxon>Oryzoideae</taxon>
        <taxon>Oryzeae</taxon>
        <taxon>Oryzinae</taxon>
        <taxon>Leersia</taxon>
    </lineage>
</organism>
<dbReference type="AlphaFoldDB" id="A0A0D9XAM1"/>
<dbReference type="Gramene" id="LPERR08G19700.1">
    <property type="protein sequence ID" value="LPERR08G19700.1"/>
    <property type="gene ID" value="LPERR08G19700"/>
</dbReference>
<feature type="region of interest" description="Disordered" evidence="1">
    <location>
        <begin position="197"/>
        <end position="276"/>
    </location>
</feature>
<dbReference type="eggNOG" id="ENOG502QQU6">
    <property type="taxonomic scope" value="Eukaryota"/>
</dbReference>
<dbReference type="InterPro" id="IPR006867">
    <property type="entry name" value="DUF632"/>
</dbReference>
<feature type="region of interest" description="Disordered" evidence="1">
    <location>
        <begin position="77"/>
        <end position="160"/>
    </location>
</feature>
<dbReference type="InterPro" id="IPR006868">
    <property type="entry name" value="DUF630"/>
</dbReference>
<evidence type="ECO:0000256" key="1">
    <source>
        <dbReference type="SAM" id="MobiDB-lite"/>
    </source>
</evidence>
<dbReference type="PANTHER" id="PTHR21450:SF48">
    <property type="entry name" value="OS08G0551200 PROTEIN"/>
    <property type="match status" value="1"/>
</dbReference>